<gene>
    <name evidence="2" type="primary">LOC118343855</name>
</gene>
<organism evidence="1 2">
    <name type="scientific">Juglans regia</name>
    <name type="common">English walnut</name>
    <dbReference type="NCBI Taxonomy" id="51240"/>
    <lineage>
        <taxon>Eukaryota</taxon>
        <taxon>Viridiplantae</taxon>
        <taxon>Streptophyta</taxon>
        <taxon>Embryophyta</taxon>
        <taxon>Tracheophyta</taxon>
        <taxon>Spermatophyta</taxon>
        <taxon>Magnoliopsida</taxon>
        <taxon>eudicotyledons</taxon>
        <taxon>Gunneridae</taxon>
        <taxon>Pentapetalae</taxon>
        <taxon>rosids</taxon>
        <taxon>fabids</taxon>
        <taxon>Fagales</taxon>
        <taxon>Juglandaceae</taxon>
        <taxon>Juglans</taxon>
    </lineage>
</organism>
<accession>A0A6P9DUS3</accession>
<dbReference type="OrthoDB" id="1751144at2759"/>
<evidence type="ECO:0000313" key="2">
    <source>
        <dbReference type="RefSeq" id="XP_035538994.1"/>
    </source>
</evidence>
<reference evidence="2" key="1">
    <citation type="submission" date="2025-08" db="UniProtKB">
        <authorList>
            <consortium name="RefSeq"/>
        </authorList>
    </citation>
    <scope>IDENTIFICATION</scope>
    <source>
        <tissue evidence="2">Leaves</tissue>
    </source>
</reference>
<dbReference type="InParanoid" id="A0A6P9DUS3"/>
<dbReference type="Proteomes" id="UP000235220">
    <property type="component" value="Chromosome 11"/>
</dbReference>
<protein>
    <submittedName>
        <fullName evidence="2">Cyclin-B2-4-like</fullName>
    </submittedName>
</protein>
<dbReference type="AlphaFoldDB" id="A0A6P9DUS3"/>
<proteinExistence type="predicted"/>
<keyword evidence="1" id="KW-1185">Reference proteome</keyword>
<sequence length="78" mass="8419">MVGSDENNSGVIGLSNLQEVGFRAGGGKWGLGVGHNRRALSSIDRNIVGAPSYPCAVNKNVFSEARFGSENKRWLERK</sequence>
<evidence type="ECO:0000313" key="1">
    <source>
        <dbReference type="Proteomes" id="UP000235220"/>
    </source>
</evidence>
<dbReference type="RefSeq" id="XP_035538994.1">
    <property type="nucleotide sequence ID" value="XM_035683101.1"/>
</dbReference>
<dbReference type="KEGG" id="jre:118343855"/>
<dbReference type="GeneID" id="118343855"/>
<name>A0A6P9DUS3_JUGRE</name>